<evidence type="ECO:0000313" key="3">
    <source>
        <dbReference type="EMBL" id="QZD90519.1"/>
    </source>
</evidence>
<gene>
    <name evidence="3" type="ORF">K3148_03755</name>
</gene>
<keyword evidence="4" id="KW-1185">Reference proteome</keyword>
<name>A0ABX8ZNJ4_9SPHN</name>
<reference evidence="3 4" key="1">
    <citation type="submission" date="2021-08" db="EMBL/GenBank/DDBJ databases">
        <title>Comparative Genomics Analysis of the Genus Qipengyuania Reveals Extensive Genetic Diversity and Metabolic Versatility, Including the Description of Fifteen Novel Species.</title>
        <authorList>
            <person name="Liu Y."/>
        </authorList>
    </citation>
    <scope>NUCLEOTIDE SEQUENCE [LARGE SCALE GENOMIC DNA]</scope>
    <source>
        <strain evidence="3 4">1NDH13</strain>
    </source>
</reference>
<dbReference type="InterPro" id="IPR001387">
    <property type="entry name" value="Cro/C1-type_HTH"/>
</dbReference>
<dbReference type="Proteomes" id="UP000824281">
    <property type="component" value="Chromosome"/>
</dbReference>
<accession>A0ABX8ZNJ4</accession>
<dbReference type="SUPFAM" id="SSF47413">
    <property type="entry name" value="lambda repressor-like DNA-binding domains"/>
    <property type="match status" value="1"/>
</dbReference>
<dbReference type="InterPro" id="IPR013430">
    <property type="entry name" value="Toxin_antidote_HigA"/>
</dbReference>
<dbReference type="PANTHER" id="PTHR36924:SF1">
    <property type="entry name" value="ANTITOXIN HIGA-1"/>
    <property type="match status" value="1"/>
</dbReference>
<evidence type="ECO:0000256" key="1">
    <source>
        <dbReference type="ARBA" id="ARBA00023125"/>
    </source>
</evidence>
<dbReference type="RefSeq" id="WP_221425987.1">
    <property type="nucleotide sequence ID" value="NZ_CP081295.1"/>
</dbReference>
<evidence type="ECO:0000259" key="2">
    <source>
        <dbReference type="PROSITE" id="PS50943"/>
    </source>
</evidence>
<protein>
    <submittedName>
        <fullName evidence="3">HigA family addiction module antidote protein</fullName>
    </submittedName>
</protein>
<evidence type="ECO:0000313" key="4">
    <source>
        <dbReference type="Proteomes" id="UP000824281"/>
    </source>
</evidence>
<dbReference type="InterPro" id="IPR010982">
    <property type="entry name" value="Lambda_DNA-bd_dom_sf"/>
</dbReference>
<keyword evidence="1" id="KW-0238">DNA-binding</keyword>
<dbReference type="EMBL" id="CP081295">
    <property type="protein sequence ID" value="QZD90519.1"/>
    <property type="molecule type" value="Genomic_DNA"/>
</dbReference>
<dbReference type="PANTHER" id="PTHR36924">
    <property type="entry name" value="ANTITOXIN HIGA-1"/>
    <property type="match status" value="1"/>
</dbReference>
<sequence length="101" mass="11251">MAVELHESFAIHPGPWLREHVIKPREMTVTGAAAQLRVARSALTRFLYGNTRLSPLMAIRFEKAFGISAATLLRMQLSHDLTKAKQKTSTISISRVPPPTE</sequence>
<organism evidence="3 4">
    <name type="scientific">Qipengyuania aurantiaca</name>
    <dbReference type="NCBI Taxonomy" id="2867233"/>
    <lineage>
        <taxon>Bacteria</taxon>
        <taxon>Pseudomonadati</taxon>
        <taxon>Pseudomonadota</taxon>
        <taxon>Alphaproteobacteria</taxon>
        <taxon>Sphingomonadales</taxon>
        <taxon>Erythrobacteraceae</taxon>
        <taxon>Qipengyuania</taxon>
    </lineage>
</organism>
<dbReference type="NCBIfam" id="TIGR02607">
    <property type="entry name" value="antidote_HigA"/>
    <property type="match status" value="1"/>
</dbReference>
<feature type="domain" description="HTH cro/C1-type" evidence="2">
    <location>
        <begin position="27"/>
        <end position="72"/>
    </location>
</feature>
<proteinExistence type="predicted"/>
<dbReference type="PROSITE" id="PS50943">
    <property type="entry name" value="HTH_CROC1"/>
    <property type="match status" value="1"/>
</dbReference>
<dbReference type="Gene3D" id="1.10.260.40">
    <property type="entry name" value="lambda repressor-like DNA-binding domains"/>
    <property type="match status" value="1"/>
</dbReference>